<evidence type="ECO:0000256" key="8">
    <source>
        <dbReference type="ARBA" id="ARBA00023239"/>
    </source>
</evidence>
<keyword evidence="8" id="KW-0456">Lyase</keyword>
<dbReference type="InterPro" id="IPR038418">
    <property type="entry name" value="6-PTP_synth/QueD_sf"/>
</dbReference>
<evidence type="ECO:0000256" key="6">
    <source>
        <dbReference type="ARBA" id="ARBA00022723"/>
    </source>
</evidence>
<dbReference type="Pfam" id="PF01242">
    <property type="entry name" value="PTPS"/>
    <property type="match status" value="1"/>
</dbReference>
<dbReference type="Gene3D" id="3.30.479.10">
    <property type="entry name" value="6-pyruvoyl tetrahydropterin synthase/QueD"/>
    <property type="match status" value="1"/>
</dbReference>
<dbReference type="InterPro" id="IPR007115">
    <property type="entry name" value="6-PTP_synth/QueD"/>
</dbReference>
<dbReference type="PANTHER" id="PTHR12589">
    <property type="entry name" value="PYRUVOYL TETRAHYDROBIOPTERIN SYNTHASE"/>
    <property type="match status" value="1"/>
</dbReference>
<evidence type="ECO:0000256" key="4">
    <source>
        <dbReference type="ARBA" id="ARBA00012982"/>
    </source>
</evidence>
<comment type="catalytic activity">
    <reaction evidence="10">
        <text>7,8-dihydroneopterin 3'-triphosphate + H2O = 6-carboxy-5,6,7,8-tetrahydropterin + triphosphate + acetaldehyde + 2 H(+)</text>
        <dbReference type="Rhea" id="RHEA:27966"/>
        <dbReference type="ChEBI" id="CHEBI:15343"/>
        <dbReference type="ChEBI" id="CHEBI:15377"/>
        <dbReference type="ChEBI" id="CHEBI:15378"/>
        <dbReference type="ChEBI" id="CHEBI:18036"/>
        <dbReference type="ChEBI" id="CHEBI:58462"/>
        <dbReference type="ChEBI" id="CHEBI:61032"/>
        <dbReference type="EC" id="4.1.2.50"/>
    </reaction>
</comment>
<reference evidence="11" key="1">
    <citation type="journal article" date="2020" name="mSystems">
        <title>Genome- and Community-Level Interaction Insights into Carbon Utilization and Element Cycling Functions of Hydrothermarchaeota in Hydrothermal Sediment.</title>
        <authorList>
            <person name="Zhou Z."/>
            <person name="Liu Y."/>
            <person name="Xu W."/>
            <person name="Pan J."/>
            <person name="Luo Z.H."/>
            <person name="Li M."/>
        </authorList>
    </citation>
    <scope>NUCLEOTIDE SEQUENCE [LARGE SCALE GENOMIC DNA]</scope>
    <source>
        <strain evidence="11">SpSt-751</strain>
    </source>
</reference>
<comment type="caution">
    <text evidence="11">The sequence shown here is derived from an EMBL/GenBank/DDBJ whole genome shotgun (WGS) entry which is preliminary data.</text>
</comment>
<dbReference type="GO" id="GO:0070497">
    <property type="term" value="F:6-carboxytetrahydropterin synthase activity"/>
    <property type="evidence" value="ECO:0007669"/>
    <property type="project" value="UniProtKB-EC"/>
</dbReference>
<organism evidence="11">
    <name type="scientific">Dictyoglomus turgidum</name>
    <dbReference type="NCBI Taxonomy" id="513050"/>
    <lineage>
        <taxon>Bacteria</taxon>
        <taxon>Pseudomonadati</taxon>
        <taxon>Dictyoglomota</taxon>
        <taxon>Dictyoglomia</taxon>
        <taxon>Dictyoglomales</taxon>
        <taxon>Dictyoglomaceae</taxon>
        <taxon>Dictyoglomus</taxon>
    </lineage>
</organism>
<dbReference type="GO" id="GO:0046872">
    <property type="term" value="F:metal ion binding"/>
    <property type="evidence" value="ECO:0007669"/>
    <property type="project" value="UniProtKB-KW"/>
</dbReference>
<dbReference type="SUPFAM" id="SSF55620">
    <property type="entry name" value="Tetrahydrobiopterin biosynthesis enzymes-like"/>
    <property type="match status" value="1"/>
</dbReference>
<proteinExistence type="inferred from homology"/>
<dbReference type="EC" id="4.1.2.50" evidence="4"/>
<sequence length="202" mass="23636">MYEISKEFEFDYGHRVWTQDLNKDFSLTSTNACRHLHGHRGKIVVSLKGSNLGEDGMLTDFNNLNIFKKWVNDYLDHKFLFHLQDPLFKAELEMLKNLLGIFDSSVYDYLESKGEGYYVIKQTILEMIKSKAEEDSFYLCLLDKWKGLTILDFVPTSENLSKWVFDIVTEMLKPLLKDSGVKVSKIDFYETPKSKSTFERNL</sequence>
<evidence type="ECO:0000256" key="2">
    <source>
        <dbReference type="ARBA" id="ARBA00005061"/>
    </source>
</evidence>
<evidence type="ECO:0000256" key="1">
    <source>
        <dbReference type="ARBA" id="ARBA00001947"/>
    </source>
</evidence>
<evidence type="ECO:0000256" key="9">
    <source>
        <dbReference type="ARBA" id="ARBA00031449"/>
    </source>
</evidence>
<accession>A0A7C3SMP4</accession>
<dbReference type="PANTHER" id="PTHR12589:SF7">
    <property type="entry name" value="6-PYRUVOYL TETRAHYDROBIOPTERIN SYNTHASE"/>
    <property type="match status" value="1"/>
</dbReference>
<keyword evidence="6" id="KW-0479">Metal-binding</keyword>
<keyword evidence="7" id="KW-0862">Zinc</keyword>
<dbReference type="AlphaFoldDB" id="A0A7C3SMP4"/>
<evidence type="ECO:0000256" key="5">
    <source>
        <dbReference type="ARBA" id="ARBA00018141"/>
    </source>
</evidence>
<evidence type="ECO:0000256" key="10">
    <source>
        <dbReference type="ARBA" id="ARBA00048807"/>
    </source>
</evidence>
<dbReference type="UniPathway" id="UPA00391"/>
<evidence type="ECO:0000313" key="11">
    <source>
        <dbReference type="EMBL" id="HGB30543.1"/>
    </source>
</evidence>
<comment type="pathway">
    <text evidence="2">Purine metabolism; 7-cyano-7-deazaguanine biosynthesis.</text>
</comment>
<evidence type="ECO:0000256" key="3">
    <source>
        <dbReference type="ARBA" id="ARBA00008900"/>
    </source>
</evidence>
<name>A0A7C3SMP4_9BACT</name>
<gene>
    <name evidence="11" type="ORF">ENV35_01540</name>
</gene>
<comment type="cofactor">
    <cofactor evidence="1">
        <name>Zn(2+)</name>
        <dbReference type="ChEBI" id="CHEBI:29105"/>
    </cofactor>
</comment>
<protein>
    <recommendedName>
        <fullName evidence="5">6-carboxy-5,6,7,8-tetrahydropterin synthase</fullName>
        <ecNumber evidence="4">4.1.2.50</ecNumber>
    </recommendedName>
    <alternativeName>
        <fullName evidence="9">Queuosine biosynthesis protein QueD</fullName>
    </alternativeName>
</protein>
<comment type="similarity">
    <text evidence="3">Belongs to the PTPS family. QueD subfamily.</text>
</comment>
<dbReference type="EMBL" id="DTGA01000036">
    <property type="protein sequence ID" value="HGB30543.1"/>
    <property type="molecule type" value="Genomic_DNA"/>
</dbReference>
<evidence type="ECO:0000256" key="7">
    <source>
        <dbReference type="ARBA" id="ARBA00022833"/>
    </source>
</evidence>